<evidence type="ECO:0000256" key="2">
    <source>
        <dbReference type="ARBA" id="ARBA00022737"/>
    </source>
</evidence>
<feature type="region of interest" description="Disordered" evidence="5">
    <location>
        <begin position="1153"/>
        <end position="1195"/>
    </location>
</feature>
<dbReference type="VEuPathDB" id="TriTrypDB:BSAL_65200"/>
<evidence type="ECO:0000256" key="5">
    <source>
        <dbReference type="SAM" id="MobiDB-lite"/>
    </source>
</evidence>
<evidence type="ECO:0000256" key="4">
    <source>
        <dbReference type="SAM" id="Coils"/>
    </source>
</evidence>
<dbReference type="PROSITE" id="PS50294">
    <property type="entry name" value="WD_REPEATS_REGION"/>
    <property type="match status" value="1"/>
</dbReference>
<protein>
    <submittedName>
        <fullName evidence="6">WD40 repeat-containing protein, putative</fullName>
    </submittedName>
</protein>
<accession>A0A0S4INS7</accession>
<feature type="compositionally biased region" description="Low complexity" evidence="5">
    <location>
        <begin position="1060"/>
        <end position="1071"/>
    </location>
</feature>
<sequence length="1307" mass="143959">MTHFLSSVTQRRLDVRKVDMERTESQSLTCFPEHSHGQLRCVTAVGCSLKSLSRDQQCTIRQEDDSSTIVPSVWCAEQDGSISVRSSCGTGVLKVIPRKPRRVASAPHVFVFSLCTPRHDQVWAGMSDGFIQVFHSQTCEMMIEFHAHAAAITAFSVVSMPTNDREFEHHMNVVISASYDWTIAKWDTTTFRCLGKLMGHRVAIRSIGTSGNGEFLVSGGEDGSLRMWSLVHNEEVVGPPESTSNNDAEEDMESNDHYGGNGDKDENNNAGGGSVAWPILPAHDSAISGVCVIHDSYIASIGLDGVAFIWSLTGSCLHELERRNCGLSSIMHDVACARIWVGGIDGNIHFFSDDATLQWDPLGSAQDHSGCYVSAMIPIRQDHLQQMWLLDDEGNVTKFVETLSRDAITTSKAAGTVALDDEDPPLNDEELEERSLENVEGVPADEAVMLSDELDDLRQTAVQSYGELRQHRLRLAGAEAFQRSQRERIVLKFGDGMREAQTAVFRIERWLMRRKFMAVSLIRCDWMEKASRRAFLSICLWRWMMWSRGCALDTLKTNVASAVQSLTWNTLKAHAGRQLKLALHEKQRWAKLKNLVTLLETRGLNFLRHRYFSKWLSALVSQRKSVNHSHMSSARVRLFALTEVTRIERSDHHAFLTEHHQRRLHAIVDELAILSRAPIIRRFFESWKANIVKKRIDLRHEADEAIRHQRDIKLMTSYYWKLAKHRAQRAVVREQERRDDLDAEVVMWNELIREGSAINLATLKQEEDVELAKARRRADALEEAALRARELLDAMHEIKSDLVAAGLRLDPNLGLDGRVDAIFTYMKARGINTHKDVATISAAREDFVMLPLYVAPQPATTAASASASQRTATPVRRASVGTPRRGSAPTPARKASSPTKKKVEVPRSLLLEFEDELKRLRKHLTAAIRGADAAVLHAADQLLKIRNDNDLLADDDDWYISPESIKKCTRKELKESAQSLRRMICLYDCIKCKQDEAANAAVLYRSMVGAAATAKAPSIPVSVLRCVLCNTPTLIQLALHDFKLSSLEYVTVDVDDEADPTPAAATAVPKPTNSPRPKASALPIRRNSSPAASSVAARRNSSPAATTVPHRTSSPAQPVRGKLPAPRPLGPRLTAAPLATAAPAAVESAAVDMEAELSDTAAPATAPSPPRPSTVNSKAPSPKQPSPKASSPRGAVTLKPFLGLRVAIGPPQAPNSRVPSLVVAECNEAYSSFAADGSESTMEGPAFVAGLRVGDIITRFAGYAVTDLAAFNAIVGRHCRPGAVVPVQVINAESKESRLLSLTVKGK</sequence>
<evidence type="ECO:0000313" key="7">
    <source>
        <dbReference type="Proteomes" id="UP000051952"/>
    </source>
</evidence>
<feature type="compositionally biased region" description="Low complexity" evidence="5">
    <location>
        <begin position="862"/>
        <end position="874"/>
    </location>
</feature>
<dbReference type="PANTHER" id="PTHR19849:SF1">
    <property type="entry name" value="F-BOX_WD REPEAT-CONTAINING PROTEIN 7"/>
    <property type="match status" value="1"/>
</dbReference>
<dbReference type="GO" id="GO:0043161">
    <property type="term" value="P:proteasome-mediated ubiquitin-dependent protein catabolic process"/>
    <property type="evidence" value="ECO:0007669"/>
    <property type="project" value="TreeGrafter"/>
</dbReference>
<dbReference type="InterPro" id="IPR001680">
    <property type="entry name" value="WD40_rpt"/>
</dbReference>
<keyword evidence="2" id="KW-0677">Repeat</keyword>
<evidence type="ECO:0000256" key="1">
    <source>
        <dbReference type="ARBA" id="ARBA00022574"/>
    </source>
</evidence>
<dbReference type="SUPFAM" id="SSF50978">
    <property type="entry name" value="WD40 repeat-like"/>
    <property type="match status" value="1"/>
</dbReference>
<feature type="region of interest" description="Disordered" evidence="5">
    <location>
        <begin position="1060"/>
        <end position="1133"/>
    </location>
</feature>
<dbReference type="EMBL" id="CYKH01000397">
    <property type="protein sequence ID" value="CUF73254.1"/>
    <property type="molecule type" value="Genomic_DNA"/>
</dbReference>
<proteinExistence type="predicted"/>
<feature type="coiled-coil region" evidence="4">
    <location>
        <begin position="724"/>
        <end position="801"/>
    </location>
</feature>
<feature type="compositionally biased region" description="Low complexity" evidence="5">
    <location>
        <begin position="1085"/>
        <end position="1105"/>
    </location>
</feature>
<dbReference type="Gene3D" id="2.130.10.10">
    <property type="entry name" value="YVTN repeat-like/Quinoprotein amine dehydrogenase"/>
    <property type="match status" value="1"/>
</dbReference>
<feature type="compositionally biased region" description="Low complexity" evidence="5">
    <location>
        <begin position="1173"/>
        <end position="1192"/>
    </location>
</feature>
<dbReference type="GO" id="GO:0005737">
    <property type="term" value="C:cytoplasm"/>
    <property type="evidence" value="ECO:0007669"/>
    <property type="project" value="TreeGrafter"/>
</dbReference>
<gene>
    <name evidence="6" type="ORF">BSAL_65200</name>
</gene>
<dbReference type="PANTHER" id="PTHR19849">
    <property type="entry name" value="PHOSPHOLIPASE A-2-ACTIVATING PROTEIN"/>
    <property type="match status" value="1"/>
</dbReference>
<reference evidence="7" key="1">
    <citation type="submission" date="2015-09" db="EMBL/GenBank/DDBJ databases">
        <authorList>
            <consortium name="Pathogen Informatics"/>
        </authorList>
    </citation>
    <scope>NUCLEOTIDE SEQUENCE [LARGE SCALE GENOMIC DNA]</scope>
    <source>
        <strain evidence="7">Lake Konstanz</strain>
    </source>
</reference>
<dbReference type="GO" id="GO:0010992">
    <property type="term" value="P:ubiquitin recycling"/>
    <property type="evidence" value="ECO:0007669"/>
    <property type="project" value="TreeGrafter"/>
</dbReference>
<dbReference type="SUPFAM" id="SSF50156">
    <property type="entry name" value="PDZ domain-like"/>
    <property type="match status" value="1"/>
</dbReference>
<organism evidence="6 7">
    <name type="scientific">Bodo saltans</name>
    <name type="common">Flagellated protozoan</name>
    <dbReference type="NCBI Taxonomy" id="75058"/>
    <lineage>
        <taxon>Eukaryota</taxon>
        <taxon>Discoba</taxon>
        <taxon>Euglenozoa</taxon>
        <taxon>Kinetoplastea</taxon>
        <taxon>Metakinetoplastina</taxon>
        <taxon>Eubodonida</taxon>
        <taxon>Bodonidae</taxon>
        <taxon>Bodo</taxon>
    </lineage>
</organism>
<evidence type="ECO:0000256" key="3">
    <source>
        <dbReference type="PROSITE-ProRule" id="PRU00221"/>
    </source>
</evidence>
<dbReference type="OrthoDB" id="727118at2759"/>
<dbReference type="InterPro" id="IPR036322">
    <property type="entry name" value="WD40_repeat_dom_sf"/>
</dbReference>
<dbReference type="GO" id="GO:0005634">
    <property type="term" value="C:nucleus"/>
    <property type="evidence" value="ECO:0007669"/>
    <property type="project" value="TreeGrafter"/>
</dbReference>
<feature type="region of interest" description="Disordered" evidence="5">
    <location>
        <begin position="236"/>
        <end position="270"/>
    </location>
</feature>
<feature type="repeat" description="WD" evidence="3">
    <location>
        <begin position="197"/>
        <end position="238"/>
    </location>
</feature>
<keyword evidence="4" id="KW-0175">Coiled coil</keyword>
<dbReference type="Pfam" id="PF00400">
    <property type="entry name" value="WD40"/>
    <property type="match status" value="1"/>
</dbReference>
<keyword evidence="7" id="KW-1185">Reference proteome</keyword>
<name>A0A0S4INS7_BODSA</name>
<dbReference type="Gene3D" id="2.30.42.10">
    <property type="match status" value="1"/>
</dbReference>
<feature type="region of interest" description="Disordered" evidence="5">
    <location>
        <begin position="862"/>
        <end position="901"/>
    </location>
</feature>
<evidence type="ECO:0000313" key="6">
    <source>
        <dbReference type="EMBL" id="CUF73254.1"/>
    </source>
</evidence>
<dbReference type="Proteomes" id="UP000051952">
    <property type="component" value="Unassembled WGS sequence"/>
</dbReference>
<dbReference type="SMART" id="SM00320">
    <property type="entry name" value="WD40"/>
    <property type="match status" value="5"/>
</dbReference>
<dbReference type="InterPro" id="IPR015943">
    <property type="entry name" value="WD40/YVTN_repeat-like_dom_sf"/>
</dbReference>
<dbReference type="InterPro" id="IPR036034">
    <property type="entry name" value="PDZ_sf"/>
</dbReference>
<dbReference type="GO" id="GO:0043130">
    <property type="term" value="F:ubiquitin binding"/>
    <property type="evidence" value="ECO:0007669"/>
    <property type="project" value="TreeGrafter"/>
</dbReference>
<keyword evidence="1 3" id="KW-0853">WD repeat</keyword>
<dbReference type="PROSITE" id="PS50082">
    <property type="entry name" value="WD_REPEATS_2"/>
    <property type="match status" value="1"/>
</dbReference>